<keyword evidence="3" id="KW-1185">Reference proteome</keyword>
<dbReference type="RefSeq" id="WP_071504465.1">
    <property type="nucleotide sequence ID" value="NZ_MORL01000009.1"/>
</dbReference>
<feature type="signal peptide" evidence="1">
    <location>
        <begin position="1"/>
        <end position="19"/>
    </location>
</feature>
<keyword evidence="1" id="KW-0732">Signal</keyword>
<reference evidence="2 3" key="1">
    <citation type="submission" date="2016-10" db="EMBL/GenBank/DDBJ databases">
        <title>Arsenicibacter rosenii gen. nov., sp. nov., an efficient arsenic-methylating bacterium isolated from an arsenic-contaminated paddy soil.</title>
        <authorList>
            <person name="Huang K."/>
        </authorList>
    </citation>
    <scope>NUCLEOTIDE SEQUENCE [LARGE SCALE GENOMIC DNA]</scope>
    <source>
        <strain evidence="2 3">SM-1</strain>
    </source>
</reference>
<dbReference type="EMBL" id="MORL01000009">
    <property type="protein sequence ID" value="OIN57876.1"/>
    <property type="molecule type" value="Genomic_DNA"/>
</dbReference>
<proteinExistence type="predicted"/>
<comment type="caution">
    <text evidence="2">The sequence shown here is derived from an EMBL/GenBank/DDBJ whole genome shotgun (WGS) entry which is preliminary data.</text>
</comment>
<sequence>MKKLVFLATAFLLPVLTRAQLTREQRLETTVIGWDPANYYDRNYKPKTSPVDKQREGYVNKFAEWVKKSYTPVAGLGEYQRYVREYNYHVLFSVWDVDYNYLNAQKNFKPIGETGFPRFNVGANLLAGTSDIAFMSSPEAWYFTMESKGFAPFGRQDAMKDRNPDIDPNVSRYLTWYNENTCAVYLTPGNKLPLIPVTKGEFLDRALASMDGVLEKIRKDETERWRDRPENVPSVMKLKTEEVDKIRANIRSLQDKYRSRLNEPARVTNAQFDWRQITTGSWDVFTNAPNSSYYPVYKIGAETITKMRGAEPVWIAAIFPYHTKNDGNKNYEMYAAMTRNINYEYIYNYFFAPDQVKGKSYSPANEAELKARLEAYGKRNAYTGSAPPTPANLPANVHFQETFSKDAVGSEPADWYYYRTGSTPFAVTNLPGTSGNWLKMGVGRSIKPMYLKAPLPKNFTLEYDVATDNGFSGRTGGAVELMITSRPLSANNSETKSNLLKDASITVRVEAGNEADDASNYRGLLRVKISNTPEVNEENFVKGITAEYPLKAFTNRKTSVHISVQVKDGAVSVLVNNNVVIKPSDFKMTYGGACKLCGVDPAQSFSNLLWNNVTNDSKAVGVYIGNVKVMRE</sequence>
<dbReference type="OrthoDB" id="662138at2"/>
<accession>A0A1S2VI37</accession>
<protein>
    <submittedName>
        <fullName evidence="2">Uncharacterized protein</fullName>
    </submittedName>
</protein>
<feature type="chain" id="PRO_5010338793" evidence="1">
    <location>
        <begin position="20"/>
        <end position="632"/>
    </location>
</feature>
<dbReference type="AlphaFoldDB" id="A0A1S2VI37"/>
<organism evidence="2 3">
    <name type="scientific">Arsenicibacter rosenii</name>
    <dbReference type="NCBI Taxonomy" id="1750698"/>
    <lineage>
        <taxon>Bacteria</taxon>
        <taxon>Pseudomonadati</taxon>
        <taxon>Bacteroidota</taxon>
        <taxon>Cytophagia</taxon>
        <taxon>Cytophagales</taxon>
        <taxon>Spirosomataceae</taxon>
        <taxon>Arsenicibacter</taxon>
    </lineage>
</organism>
<evidence type="ECO:0000313" key="2">
    <source>
        <dbReference type="EMBL" id="OIN57876.1"/>
    </source>
</evidence>
<evidence type="ECO:0000256" key="1">
    <source>
        <dbReference type="SAM" id="SignalP"/>
    </source>
</evidence>
<name>A0A1S2VI37_9BACT</name>
<gene>
    <name evidence="2" type="ORF">BLX24_17420</name>
</gene>
<dbReference type="Proteomes" id="UP000181790">
    <property type="component" value="Unassembled WGS sequence"/>
</dbReference>
<evidence type="ECO:0000313" key="3">
    <source>
        <dbReference type="Proteomes" id="UP000181790"/>
    </source>
</evidence>